<name>X0VH87_9ZZZZ</name>
<proteinExistence type="predicted"/>
<feature type="non-terminal residue" evidence="1">
    <location>
        <position position="136"/>
    </location>
</feature>
<accession>X0VH87</accession>
<dbReference type="AlphaFoldDB" id="X0VH87"/>
<organism evidence="1">
    <name type="scientific">marine sediment metagenome</name>
    <dbReference type="NCBI Taxonomy" id="412755"/>
    <lineage>
        <taxon>unclassified sequences</taxon>
        <taxon>metagenomes</taxon>
        <taxon>ecological metagenomes</taxon>
    </lineage>
</organism>
<protein>
    <submittedName>
        <fullName evidence="1">Uncharacterized protein</fullName>
    </submittedName>
</protein>
<reference evidence="1" key="1">
    <citation type="journal article" date="2014" name="Front. Microbiol.">
        <title>High frequency of phylogenetically diverse reductive dehalogenase-homologous genes in deep subseafloor sedimentary metagenomes.</title>
        <authorList>
            <person name="Kawai M."/>
            <person name="Futagami T."/>
            <person name="Toyoda A."/>
            <person name="Takaki Y."/>
            <person name="Nishi S."/>
            <person name="Hori S."/>
            <person name="Arai W."/>
            <person name="Tsubouchi T."/>
            <person name="Morono Y."/>
            <person name="Uchiyama I."/>
            <person name="Ito T."/>
            <person name="Fujiyama A."/>
            <person name="Inagaki F."/>
            <person name="Takami H."/>
        </authorList>
    </citation>
    <scope>NUCLEOTIDE SEQUENCE</scope>
    <source>
        <strain evidence="1">Expedition CK06-06</strain>
    </source>
</reference>
<evidence type="ECO:0000313" key="1">
    <source>
        <dbReference type="EMBL" id="GAF99905.1"/>
    </source>
</evidence>
<comment type="caution">
    <text evidence="1">The sequence shown here is derived from an EMBL/GenBank/DDBJ whole genome shotgun (WGS) entry which is preliminary data.</text>
</comment>
<gene>
    <name evidence="1" type="ORF">S01H1_43318</name>
</gene>
<sequence>MAIKYVYKVVNGIGLSPRLRVNNEVLRRRINSGGTFEADFDFFELNPKVIEGSDVEFITTRGYGTDEEERNAQTYNEFRRKPTAQPEVIIKDEPVEVIKKGDDGKPVPKLKENIIAEVIKDDVKISKIVKKEEKKD</sequence>
<dbReference type="EMBL" id="BARS01027594">
    <property type="protein sequence ID" value="GAF99905.1"/>
    <property type="molecule type" value="Genomic_DNA"/>
</dbReference>